<evidence type="ECO:0000256" key="7">
    <source>
        <dbReference type="SAM" id="MobiDB-lite"/>
    </source>
</evidence>
<feature type="transmembrane region" description="Helical" evidence="8">
    <location>
        <begin position="147"/>
        <end position="171"/>
    </location>
</feature>
<gene>
    <name evidence="9" type="ORF">PG991_011126</name>
</gene>
<feature type="transmembrane region" description="Helical" evidence="8">
    <location>
        <begin position="59"/>
        <end position="84"/>
    </location>
</feature>
<evidence type="ECO:0000256" key="1">
    <source>
        <dbReference type="ARBA" id="ARBA00004141"/>
    </source>
</evidence>
<evidence type="ECO:0000256" key="5">
    <source>
        <dbReference type="ARBA" id="ARBA00023136"/>
    </source>
</evidence>
<keyword evidence="6" id="KW-0813">Transport</keyword>
<keyword evidence="4 8" id="KW-1133">Transmembrane helix</keyword>
<dbReference type="CDD" id="cd00333">
    <property type="entry name" value="MIP"/>
    <property type="match status" value="1"/>
</dbReference>
<keyword evidence="5 8" id="KW-0472">Membrane</keyword>
<feature type="compositionally biased region" description="Basic and acidic residues" evidence="7">
    <location>
        <begin position="308"/>
        <end position="335"/>
    </location>
</feature>
<keyword evidence="10" id="KW-1185">Reference proteome</keyword>
<comment type="subcellular location">
    <subcellularLocation>
        <location evidence="1">Membrane</location>
        <topology evidence="1">Multi-pass membrane protein</topology>
    </subcellularLocation>
</comment>
<proteinExistence type="inferred from homology"/>
<organism evidence="9 10">
    <name type="scientific">Apiospora marii</name>
    <dbReference type="NCBI Taxonomy" id="335849"/>
    <lineage>
        <taxon>Eukaryota</taxon>
        <taxon>Fungi</taxon>
        <taxon>Dikarya</taxon>
        <taxon>Ascomycota</taxon>
        <taxon>Pezizomycotina</taxon>
        <taxon>Sordariomycetes</taxon>
        <taxon>Xylariomycetidae</taxon>
        <taxon>Amphisphaeriales</taxon>
        <taxon>Apiosporaceae</taxon>
        <taxon>Apiospora</taxon>
    </lineage>
</organism>
<evidence type="ECO:0000313" key="10">
    <source>
        <dbReference type="Proteomes" id="UP001396898"/>
    </source>
</evidence>
<feature type="compositionally biased region" description="Basic and acidic residues" evidence="7">
    <location>
        <begin position="345"/>
        <end position="362"/>
    </location>
</feature>
<sequence length="423" mass="46004">MVENSQQCWWARLYQKLRPSNIKPELQCTPIGKVQSRNGGLYLLDQFRDRMPIGIQHNIVASLSEFVGTFFYMLTALGCTAVVSAPSEAEQKDGGNLAANPAKLQFIALAWGMSIAVNAWVFFRISGGLFNPAVTFAMFLIRATGPIRALLIVAGQMLGSIAASAVIRGLLPNGTASGTELSAGTSVTQGVFIEMFLTAQVVFAIFMLAAEKHRATYVAPVGIGLAVFICVMMGAYYTGAGLNPARSFGPCVVSGNFPPYHWIYWAGPFMGSCLATAFYLLVRKLEYWTVNPHADAESGLVGAFLSGDDPKKHDKNRGEIHAEKSKGELCAETTRRSRNPTQMNSRDDDRNKNNEDAREKQARPLPSDSPAEESTTTLHSTPASSTRGDDTVVEKRFAANEIDAEEARVSRVPSPASHTRTRE</sequence>
<feature type="transmembrane region" description="Helical" evidence="8">
    <location>
        <begin position="104"/>
        <end position="126"/>
    </location>
</feature>
<dbReference type="PRINTS" id="PR00783">
    <property type="entry name" value="MINTRINSICP"/>
</dbReference>
<dbReference type="Pfam" id="PF00230">
    <property type="entry name" value="MIP"/>
    <property type="match status" value="1"/>
</dbReference>
<dbReference type="EMBL" id="JAQQWI010000016">
    <property type="protein sequence ID" value="KAK8008575.1"/>
    <property type="molecule type" value="Genomic_DNA"/>
</dbReference>
<feature type="transmembrane region" description="Helical" evidence="8">
    <location>
        <begin position="262"/>
        <end position="282"/>
    </location>
</feature>
<dbReference type="InterPro" id="IPR023271">
    <property type="entry name" value="Aquaporin-like"/>
</dbReference>
<feature type="region of interest" description="Disordered" evidence="7">
    <location>
        <begin position="307"/>
        <end position="423"/>
    </location>
</feature>
<evidence type="ECO:0000313" key="9">
    <source>
        <dbReference type="EMBL" id="KAK8008575.1"/>
    </source>
</evidence>
<name>A0ABR1RDK5_9PEZI</name>
<dbReference type="SUPFAM" id="SSF81338">
    <property type="entry name" value="Aquaporin-like"/>
    <property type="match status" value="1"/>
</dbReference>
<feature type="compositionally biased region" description="Polar residues" evidence="7">
    <location>
        <begin position="372"/>
        <end position="386"/>
    </location>
</feature>
<dbReference type="Proteomes" id="UP001396898">
    <property type="component" value="Unassembled WGS sequence"/>
</dbReference>
<feature type="transmembrane region" description="Helical" evidence="8">
    <location>
        <begin position="217"/>
        <end position="237"/>
    </location>
</feature>
<keyword evidence="3 6" id="KW-0812">Transmembrane</keyword>
<comment type="similarity">
    <text evidence="2 6">Belongs to the MIP/aquaporin (TC 1.A.8) family.</text>
</comment>
<accession>A0ABR1RDK5</accession>
<dbReference type="PANTHER" id="PTHR19139">
    <property type="entry name" value="AQUAPORIN TRANSPORTER"/>
    <property type="match status" value="1"/>
</dbReference>
<evidence type="ECO:0000256" key="2">
    <source>
        <dbReference type="ARBA" id="ARBA00006175"/>
    </source>
</evidence>
<evidence type="ECO:0000256" key="6">
    <source>
        <dbReference type="RuleBase" id="RU000477"/>
    </source>
</evidence>
<evidence type="ECO:0000256" key="3">
    <source>
        <dbReference type="ARBA" id="ARBA00022692"/>
    </source>
</evidence>
<dbReference type="InterPro" id="IPR000425">
    <property type="entry name" value="MIP"/>
</dbReference>
<feature type="transmembrane region" description="Helical" evidence="8">
    <location>
        <begin position="191"/>
        <end position="210"/>
    </location>
</feature>
<evidence type="ECO:0000256" key="8">
    <source>
        <dbReference type="SAM" id="Phobius"/>
    </source>
</evidence>
<evidence type="ECO:0008006" key="11">
    <source>
        <dbReference type="Google" id="ProtNLM"/>
    </source>
</evidence>
<reference evidence="9 10" key="1">
    <citation type="submission" date="2023-01" db="EMBL/GenBank/DDBJ databases">
        <title>Analysis of 21 Apiospora genomes using comparative genomics revels a genus with tremendous synthesis potential of carbohydrate active enzymes and secondary metabolites.</title>
        <authorList>
            <person name="Sorensen T."/>
        </authorList>
    </citation>
    <scope>NUCLEOTIDE SEQUENCE [LARGE SCALE GENOMIC DNA]</scope>
    <source>
        <strain evidence="9 10">CBS 20057</strain>
    </source>
</reference>
<protein>
    <recommendedName>
        <fullName evidence="11">Aquaporin</fullName>
    </recommendedName>
</protein>
<feature type="compositionally biased region" description="Basic and acidic residues" evidence="7">
    <location>
        <begin position="387"/>
        <end position="398"/>
    </location>
</feature>
<dbReference type="InterPro" id="IPR034294">
    <property type="entry name" value="Aquaporin_transptr"/>
</dbReference>
<comment type="caution">
    <text evidence="9">The sequence shown here is derived from an EMBL/GenBank/DDBJ whole genome shotgun (WGS) entry which is preliminary data.</text>
</comment>
<dbReference type="Gene3D" id="1.20.1080.10">
    <property type="entry name" value="Glycerol uptake facilitator protein"/>
    <property type="match status" value="1"/>
</dbReference>
<evidence type="ECO:0000256" key="4">
    <source>
        <dbReference type="ARBA" id="ARBA00022989"/>
    </source>
</evidence>
<dbReference type="PANTHER" id="PTHR19139:SF199">
    <property type="entry name" value="MIP17260P"/>
    <property type="match status" value="1"/>
</dbReference>